<accession>A0A1W1H8Y4</accession>
<dbReference type="CDD" id="cd02027">
    <property type="entry name" value="APSK"/>
    <property type="match status" value="1"/>
</dbReference>
<dbReference type="RefSeq" id="WP_080805452.1">
    <property type="nucleotide sequence ID" value="NZ_LT828550.1"/>
</dbReference>
<dbReference type="GO" id="GO:0005524">
    <property type="term" value="F:ATP binding"/>
    <property type="evidence" value="ECO:0007669"/>
    <property type="project" value="UniProtKB-KW"/>
</dbReference>
<keyword evidence="6" id="KW-0067">ATP-binding</keyword>
<organism evidence="11 12">
    <name type="scientific">Desulfamplus magnetovallimortis</name>
    <dbReference type="NCBI Taxonomy" id="1246637"/>
    <lineage>
        <taxon>Bacteria</taxon>
        <taxon>Pseudomonadati</taxon>
        <taxon>Thermodesulfobacteriota</taxon>
        <taxon>Desulfobacteria</taxon>
        <taxon>Desulfobacterales</taxon>
        <taxon>Desulfobacteraceae</taxon>
        <taxon>Desulfamplus</taxon>
    </lineage>
</organism>
<evidence type="ECO:0000259" key="9">
    <source>
        <dbReference type="Pfam" id="PF01747"/>
    </source>
</evidence>
<reference evidence="11 12" key="1">
    <citation type="submission" date="2017-03" db="EMBL/GenBank/DDBJ databases">
        <authorList>
            <person name="Afonso C.L."/>
            <person name="Miller P.J."/>
            <person name="Scott M.A."/>
            <person name="Spackman E."/>
            <person name="Goraichik I."/>
            <person name="Dimitrov K.M."/>
            <person name="Suarez D.L."/>
            <person name="Swayne D.E."/>
        </authorList>
    </citation>
    <scope>NUCLEOTIDE SEQUENCE [LARGE SCALE GENOMIC DNA]</scope>
    <source>
        <strain evidence="11">PRJEB14757</strain>
    </source>
</reference>
<dbReference type="SUPFAM" id="SSF52374">
    <property type="entry name" value="Nucleotidylyl transferase"/>
    <property type="match status" value="1"/>
</dbReference>
<dbReference type="InterPro" id="IPR014729">
    <property type="entry name" value="Rossmann-like_a/b/a_fold"/>
</dbReference>
<dbReference type="GO" id="GO:0010134">
    <property type="term" value="P:sulfate assimilation via adenylyl sulfate reduction"/>
    <property type="evidence" value="ECO:0007669"/>
    <property type="project" value="TreeGrafter"/>
</dbReference>
<dbReference type="Pfam" id="PF01747">
    <property type="entry name" value="ATP-sulfurylase"/>
    <property type="match status" value="1"/>
</dbReference>
<feature type="domain" description="Sulphate adenylyltransferase catalytic" evidence="9">
    <location>
        <begin position="179"/>
        <end position="393"/>
    </location>
</feature>
<evidence type="ECO:0000256" key="4">
    <source>
        <dbReference type="ARBA" id="ARBA00022695"/>
    </source>
</evidence>
<dbReference type="InterPro" id="IPR050512">
    <property type="entry name" value="Sulf_AdTrans/APS_kinase"/>
</dbReference>
<evidence type="ECO:0000313" key="11">
    <source>
        <dbReference type="EMBL" id="SLM28922.1"/>
    </source>
</evidence>
<evidence type="ECO:0000256" key="2">
    <source>
        <dbReference type="ARBA" id="ARBA00004806"/>
    </source>
</evidence>
<name>A0A1W1H8Y4_9BACT</name>
<dbReference type="AlphaFoldDB" id="A0A1W1H8Y4"/>
<dbReference type="OrthoDB" id="9804504at2"/>
<comment type="catalytic activity">
    <reaction evidence="7">
        <text>sulfate + ATP + H(+) = adenosine 5'-phosphosulfate + diphosphate</text>
        <dbReference type="Rhea" id="RHEA:18133"/>
        <dbReference type="ChEBI" id="CHEBI:15378"/>
        <dbReference type="ChEBI" id="CHEBI:16189"/>
        <dbReference type="ChEBI" id="CHEBI:30616"/>
        <dbReference type="ChEBI" id="CHEBI:33019"/>
        <dbReference type="ChEBI" id="CHEBI:58243"/>
        <dbReference type="EC" id="2.7.7.4"/>
    </reaction>
</comment>
<dbReference type="InterPro" id="IPR002891">
    <property type="entry name" value="APS"/>
</dbReference>
<dbReference type="Gene3D" id="3.40.50.620">
    <property type="entry name" value="HUPs"/>
    <property type="match status" value="1"/>
</dbReference>
<dbReference type="NCBIfam" id="TIGR00339">
    <property type="entry name" value="sopT"/>
    <property type="match status" value="1"/>
</dbReference>
<dbReference type="InterPro" id="IPR002650">
    <property type="entry name" value="Sulphate_adenylyltransferase"/>
</dbReference>
<dbReference type="PANTHER" id="PTHR42700">
    <property type="entry name" value="SULFATE ADENYLYLTRANSFERASE"/>
    <property type="match status" value="1"/>
</dbReference>
<evidence type="ECO:0000256" key="6">
    <source>
        <dbReference type="ARBA" id="ARBA00022840"/>
    </source>
</evidence>
<evidence type="ECO:0000259" key="8">
    <source>
        <dbReference type="Pfam" id="PF01583"/>
    </source>
</evidence>
<dbReference type="Gene3D" id="3.40.50.300">
    <property type="entry name" value="P-loop containing nucleotide triphosphate hydrolases"/>
    <property type="match status" value="1"/>
</dbReference>
<dbReference type="GO" id="GO:0005737">
    <property type="term" value="C:cytoplasm"/>
    <property type="evidence" value="ECO:0007669"/>
    <property type="project" value="TreeGrafter"/>
</dbReference>
<keyword evidence="3 11" id="KW-0808">Transferase</keyword>
<protein>
    <submittedName>
        <fullName evidence="11">Sulfate adenylyltransferase</fullName>
        <ecNumber evidence="11">2.7.7.4</ecNumber>
    </submittedName>
</protein>
<evidence type="ECO:0000256" key="7">
    <source>
        <dbReference type="ARBA" id="ARBA00049370"/>
    </source>
</evidence>
<dbReference type="EMBL" id="FWEV01000072">
    <property type="protein sequence ID" value="SLM28922.1"/>
    <property type="molecule type" value="Genomic_DNA"/>
</dbReference>
<dbReference type="InterPro" id="IPR059117">
    <property type="entry name" value="APS_kinase_dom"/>
</dbReference>
<dbReference type="GO" id="GO:0004781">
    <property type="term" value="F:sulfate adenylyltransferase (ATP) activity"/>
    <property type="evidence" value="ECO:0007669"/>
    <property type="project" value="UniProtKB-EC"/>
</dbReference>
<evidence type="ECO:0000256" key="3">
    <source>
        <dbReference type="ARBA" id="ARBA00022679"/>
    </source>
</evidence>
<feature type="domain" description="ATP-sulfurylase PUA-like" evidence="10">
    <location>
        <begin position="12"/>
        <end position="170"/>
    </location>
</feature>
<dbReference type="CDD" id="cd00517">
    <property type="entry name" value="ATPS"/>
    <property type="match status" value="1"/>
</dbReference>
<dbReference type="SUPFAM" id="SSF52540">
    <property type="entry name" value="P-loop containing nucleoside triphosphate hydrolases"/>
    <property type="match status" value="1"/>
</dbReference>
<comment type="catalytic activity">
    <reaction evidence="1">
        <text>adenosine 5'-phosphosulfate + ATP = 3'-phosphoadenylyl sulfate + ADP + H(+)</text>
        <dbReference type="Rhea" id="RHEA:24152"/>
        <dbReference type="ChEBI" id="CHEBI:15378"/>
        <dbReference type="ChEBI" id="CHEBI:30616"/>
        <dbReference type="ChEBI" id="CHEBI:58243"/>
        <dbReference type="ChEBI" id="CHEBI:58339"/>
        <dbReference type="ChEBI" id="CHEBI:456216"/>
        <dbReference type="EC" id="2.7.1.25"/>
    </reaction>
</comment>
<dbReference type="InterPro" id="IPR025980">
    <property type="entry name" value="ATP-Sase_PUA-like_dom"/>
</dbReference>
<dbReference type="NCBIfam" id="NF004040">
    <property type="entry name" value="PRK05537.1"/>
    <property type="match status" value="1"/>
</dbReference>
<dbReference type="SUPFAM" id="SSF88697">
    <property type="entry name" value="PUA domain-like"/>
    <property type="match status" value="1"/>
</dbReference>
<dbReference type="InterPro" id="IPR027417">
    <property type="entry name" value="P-loop_NTPase"/>
</dbReference>
<comment type="pathway">
    <text evidence="2">Sulfur metabolism; hydrogen sulfide biosynthesis; sulfite from sulfate: step 2/3.</text>
</comment>
<dbReference type="GO" id="GO:0019379">
    <property type="term" value="P:sulfate assimilation, phosphoadenylyl sulfate reduction by phosphoadenylyl-sulfate reductase (thioredoxin)"/>
    <property type="evidence" value="ECO:0007669"/>
    <property type="project" value="TreeGrafter"/>
</dbReference>
<evidence type="ECO:0000256" key="1">
    <source>
        <dbReference type="ARBA" id="ARBA00001823"/>
    </source>
</evidence>
<sequence>MESNVIQQETLPHGKENQLVDLIVDRERYNILKKLSSTLPDVVLNQRQLCDFEMLVTGAYSPLTGFMKHIDYETVLDRMRLSTGELWPVPICLDVPDSLGESLEAGQSVMLRDPEGFLLGMMNVEDIWPVDMEKEAVALFGTRDRKHPGVNYLYTRSGRFYIGGTIEAMNLPIHSDFRQLRRTPNEVRAIFAKLGWKRVVGFQTRHPIHRPQFEMTIQAMQKSGANLLLLPVAGETKPGDFDHFTRMRCYRKVSSHYPPDSFLLNLLPMAMRMAGPRDALLHLIMGKNFGCTHFIIGHDHSSPGINSNGTPFYNSEDAAALADEAAPEVGVKVISFKKMVYLPFEDEYRFEDNVPEKSETIFLSGTDIRKRIRAGKHVPEWATFPEVVEELKKSYPPPSGQGLTIFLTGLSGAGKSTIANVLYAKFMEIGTRPVTLLDGDIVRRNLSSELNFSREHRDINVRRIGFVATEITKNRGVAICAPIAPYKKTRAEIRESIEEYGGFFEVHVSTPIDECEKRDRKGMYARARAGLLKGFTGVDDPYEIPENNEITIDTTNITPDEAAHEILLFVGQKGYL</sequence>
<dbReference type="Pfam" id="PF14306">
    <property type="entry name" value="PUA_2"/>
    <property type="match status" value="1"/>
</dbReference>
<evidence type="ECO:0000313" key="12">
    <source>
        <dbReference type="Proteomes" id="UP000191931"/>
    </source>
</evidence>
<dbReference type="NCBIfam" id="TIGR00455">
    <property type="entry name" value="apsK"/>
    <property type="match status" value="1"/>
</dbReference>
<dbReference type="STRING" id="1246637.MTBBW1_1630032"/>
<dbReference type="EC" id="2.7.7.4" evidence="11"/>
<dbReference type="InterPro" id="IPR024951">
    <property type="entry name" value="Sulfurylase_cat_dom"/>
</dbReference>
<dbReference type="InterPro" id="IPR015947">
    <property type="entry name" value="PUA-like_sf"/>
</dbReference>
<keyword evidence="12" id="KW-1185">Reference proteome</keyword>
<evidence type="ECO:0000256" key="5">
    <source>
        <dbReference type="ARBA" id="ARBA00022741"/>
    </source>
</evidence>
<proteinExistence type="predicted"/>
<gene>
    <name evidence="11" type="primary">MET</name>
    <name evidence="11" type="ORF">MTBBW1_1630032</name>
</gene>
<dbReference type="Proteomes" id="UP000191931">
    <property type="component" value="Unassembled WGS sequence"/>
</dbReference>
<keyword evidence="5" id="KW-0547">Nucleotide-binding</keyword>
<dbReference type="Gene3D" id="3.10.400.10">
    <property type="entry name" value="Sulfate adenylyltransferase"/>
    <property type="match status" value="1"/>
</dbReference>
<dbReference type="PANTHER" id="PTHR42700:SF1">
    <property type="entry name" value="SULFATE ADENYLYLTRANSFERASE"/>
    <property type="match status" value="1"/>
</dbReference>
<dbReference type="Pfam" id="PF01583">
    <property type="entry name" value="APS_kinase"/>
    <property type="match status" value="1"/>
</dbReference>
<feature type="domain" description="APS kinase" evidence="8">
    <location>
        <begin position="401"/>
        <end position="553"/>
    </location>
</feature>
<dbReference type="FunFam" id="3.40.50.300:FF:000802">
    <property type="entry name" value="Sulfate adenylyltransferase"/>
    <property type="match status" value="1"/>
</dbReference>
<dbReference type="GO" id="GO:0004020">
    <property type="term" value="F:adenylylsulfate kinase activity"/>
    <property type="evidence" value="ECO:0007669"/>
    <property type="project" value="UniProtKB-EC"/>
</dbReference>
<evidence type="ECO:0000259" key="10">
    <source>
        <dbReference type="Pfam" id="PF14306"/>
    </source>
</evidence>
<keyword evidence="4 11" id="KW-0548">Nucleotidyltransferase</keyword>